<keyword evidence="1" id="KW-0175">Coiled coil</keyword>
<comment type="caution">
    <text evidence="2">The sequence shown here is derived from an EMBL/GenBank/DDBJ whole genome shotgun (WGS) entry which is preliminary data.</text>
</comment>
<evidence type="ECO:0000313" key="3">
    <source>
        <dbReference type="Proteomes" id="UP000704068"/>
    </source>
</evidence>
<dbReference type="EMBL" id="JABZGR010000031">
    <property type="protein sequence ID" value="MBF0970970.1"/>
    <property type="molecule type" value="Genomic_DNA"/>
</dbReference>
<feature type="coiled-coil region" evidence="1">
    <location>
        <begin position="9"/>
        <end position="64"/>
    </location>
</feature>
<sequence>MTKEEEEKLRVFETRVRQLILQYNALTEKNAELQLALTEGEKEIAAAKEEIRQLQDDYNNLKLAKMIEISNSDLQGAKTKMASLIRRIDKCIALLNG</sequence>
<proteinExistence type="predicted"/>
<dbReference type="AlphaFoldDB" id="A0A929RX91"/>
<accession>A0A929RX91</accession>
<protein>
    <submittedName>
        <fullName evidence="2">Uncharacterized protein</fullName>
    </submittedName>
</protein>
<evidence type="ECO:0000256" key="1">
    <source>
        <dbReference type="SAM" id="Coils"/>
    </source>
</evidence>
<dbReference type="Proteomes" id="UP000704068">
    <property type="component" value="Unassembled WGS sequence"/>
</dbReference>
<evidence type="ECO:0000313" key="2">
    <source>
        <dbReference type="EMBL" id="MBF0970970.1"/>
    </source>
</evidence>
<name>A0A929RX91_9BACT</name>
<organism evidence="2 3">
    <name type="scientific">Alloprevotella tannerae</name>
    <dbReference type="NCBI Taxonomy" id="76122"/>
    <lineage>
        <taxon>Bacteria</taxon>
        <taxon>Pseudomonadati</taxon>
        <taxon>Bacteroidota</taxon>
        <taxon>Bacteroidia</taxon>
        <taxon>Bacteroidales</taxon>
        <taxon>Prevotellaceae</taxon>
        <taxon>Alloprevotella</taxon>
    </lineage>
</organism>
<reference evidence="2" key="1">
    <citation type="submission" date="2020-04" db="EMBL/GenBank/DDBJ databases">
        <title>Deep metagenomics examines the oral microbiome during advanced dental caries in children, revealing novel taxa and co-occurrences with host molecules.</title>
        <authorList>
            <person name="Baker J.L."/>
            <person name="Morton J.T."/>
            <person name="Dinis M."/>
            <person name="Alvarez R."/>
            <person name="Tran N.C."/>
            <person name="Knight R."/>
            <person name="Edlund A."/>
        </authorList>
    </citation>
    <scope>NUCLEOTIDE SEQUENCE</scope>
    <source>
        <strain evidence="2">JCVI_34_bin.1</strain>
    </source>
</reference>
<dbReference type="RefSeq" id="WP_303764576.1">
    <property type="nucleotide sequence ID" value="NZ_CAUOSC010000003.1"/>
</dbReference>
<gene>
    <name evidence="2" type="ORF">HXK21_08020</name>
</gene>